<dbReference type="InterPro" id="IPR001223">
    <property type="entry name" value="Glyco_hydro18_cat"/>
</dbReference>
<dbReference type="InterPro" id="IPR050542">
    <property type="entry name" value="Glycosyl_Hydrlase18_Chitinase"/>
</dbReference>
<accession>A0A0C5VT44</accession>
<name>A0A0C5VT44_9GAMM</name>
<dbReference type="KEGG" id="gsn:YC6258_05809"/>
<dbReference type="PROSITE" id="PS51910">
    <property type="entry name" value="GH18_2"/>
    <property type="match status" value="1"/>
</dbReference>
<evidence type="ECO:0000313" key="5">
    <source>
        <dbReference type="Proteomes" id="UP000032266"/>
    </source>
</evidence>
<evidence type="ECO:0000259" key="3">
    <source>
        <dbReference type="PROSITE" id="PS51910"/>
    </source>
</evidence>
<dbReference type="RefSeq" id="WP_169749037.1">
    <property type="nucleotide sequence ID" value="NZ_CP007142.1"/>
</dbReference>
<keyword evidence="1 4" id="KW-0378">Hydrolase</keyword>
<dbReference type="Gene3D" id="3.20.20.80">
    <property type="entry name" value="Glycosidases"/>
    <property type="match status" value="1"/>
</dbReference>
<dbReference type="InterPro" id="IPR017853">
    <property type="entry name" value="GH"/>
</dbReference>
<dbReference type="SUPFAM" id="SSF51445">
    <property type="entry name" value="(Trans)glycosidases"/>
    <property type="match status" value="1"/>
</dbReference>
<dbReference type="STRING" id="1445510.YC6258_05809"/>
<feature type="domain" description="GH18" evidence="3">
    <location>
        <begin position="4"/>
        <end position="284"/>
    </location>
</feature>
<protein>
    <submittedName>
        <fullName evidence="4">Chitinase</fullName>
        <ecNumber evidence="4">3.2.1.14</ecNumber>
    </submittedName>
</protein>
<evidence type="ECO:0000256" key="1">
    <source>
        <dbReference type="ARBA" id="ARBA00022801"/>
    </source>
</evidence>
<keyword evidence="5" id="KW-1185">Reference proteome</keyword>
<reference evidence="4 5" key="1">
    <citation type="submission" date="2014-01" db="EMBL/GenBank/DDBJ databases">
        <title>Full genme sequencing of cellulolytic bacterium Gynuella sunshinyii YC6258T gen. nov., sp. nov.</title>
        <authorList>
            <person name="Khan H."/>
            <person name="Chung E.J."/>
            <person name="Chung Y.R."/>
        </authorList>
    </citation>
    <scope>NUCLEOTIDE SEQUENCE [LARGE SCALE GENOMIC DNA]</scope>
    <source>
        <strain evidence="4 5">YC6258</strain>
    </source>
</reference>
<keyword evidence="2 4" id="KW-0326">Glycosidase</keyword>
<dbReference type="HOGENOM" id="CLU_979212_0_0_6"/>
<proteinExistence type="predicted"/>
<dbReference type="Pfam" id="PF00704">
    <property type="entry name" value="Glyco_hydro_18"/>
    <property type="match status" value="1"/>
</dbReference>
<dbReference type="EMBL" id="CP007142">
    <property type="protein sequence ID" value="AJQ97837.1"/>
    <property type="molecule type" value="Genomic_DNA"/>
</dbReference>
<evidence type="ECO:0000313" key="4">
    <source>
        <dbReference type="EMBL" id="AJQ97837.1"/>
    </source>
</evidence>
<dbReference type="GO" id="GO:0005975">
    <property type="term" value="P:carbohydrate metabolic process"/>
    <property type="evidence" value="ECO:0007669"/>
    <property type="project" value="InterPro"/>
</dbReference>
<dbReference type="GO" id="GO:0008843">
    <property type="term" value="F:endochitinase activity"/>
    <property type="evidence" value="ECO:0007669"/>
    <property type="project" value="UniProtKB-EC"/>
</dbReference>
<evidence type="ECO:0000256" key="2">
    <source>
        <dbReference type="ARBA" id="ARBA00023295"/>
    </source>
</evidence>
<gene>
    <name evidence="4" type="ORF">YC6258_05809</name>
</gene>
<dbReference type="AlphaFoldDB" id="A0A0C5VT44"/>
<sequence>MKEPLIFGYLESWANPGITFTQAARNGYNAIVMAFGTINGSQVSIYDNQFVPSGNQIAQDIAGAKAAGARQIICSFGGGNNTYLPDNAAVDELAANIILFLKQYGFTGIDFDLEINTSDSYLDNLCAAIRSQAPDIIITGAPQINQATPETNLYLVTTAHYQDYQLAINNKRFDYLLVQAYNNPSPELKMLGESNVEFISTSFRNLKLSVPDETLIVIGEPAAKISAGFSIFTESDPSADIYQKIAAQYEAIKSDPQFGGAMIWNINQDAANNDLFIKSVKSLI</sequence>
<dbReference type="Proteomes" id="UP000032266">
    <property type="component" value="Chromosome"/>
</dbReference>
<dbReference type="PANTHER" id="PTHR45708:SF49">
    <property type="entry name" value="ENDOCHITINASE"/>
    <property type="match status" value="1"/>
</dbReference>
<dbReference type="EC" id="3.2.1.14" evidence="4"/>
<dbReference type="PANTHER" id="PTHR45708">
    <property type="entry name" value="ENDOCHITINASE"/>
    <property type="match status" value="1"/>
</dbReference>
<organism evidence="4 5">
    <name type="scientific">Gynuella sunshinyii YC6258</name>
    <dbReference type="NCBI Taxonomy" id="1445510"/>
    <lineage>
        <taxon>Bacteria</taxon>
        <taxon>Pseudomonadati</taxon>
        <taxon>Pseudomonadota</taxon>
        <taxon>Gammaproteobacteria</taxon>
        <taxon>Oceanospirillales</taxon>
        <taxon>Saccharospirillaceae</taxon>
        <taxon>Gynuella</taxon>
    </lineage>
</organism>